<sequence length="110" mass="13013">MDINTIDLMDLEDLDMLETTRRPDRDRQRVNPFELSDEDFRERLDISIGRHIEGHCVLGMIENDSEDLRLEVCPYVRSNQASDQNCSSFYGITRFVSLRLKKCVTWPRIF</sequence>
<proteinExistence type="predicted"/>
<gene>
    <name evidence="1" type="ORF">PAPOLLO_LOCUS7863</name>
</gene>
<keyword evidence="2" id="KW-1185">Reference proteome</keyword>
<evidence type="ECO:0000313" key="1">
    <source>
        <dbReference type="EMBL" id="CAG4967904.1"/>
    </source>
</evidence>
<protein>
    <submittedName>
        <fullName evidence="1">(apollo) hypothetical protein</fullName>
    </submittedName>
</protein>
<organism evidence="1 2">
    <name type="scientific">Parnassius apollo</name>
    <name type="common">Apollo butterfly</name>
    <name type="synonym">Papilio apollo</name>
    <dbReference type="NCBI Taxonomy" id="110799"/>
    <lineage>
        <taxon>Eukaryota</taxon>
        <taxon>Metazoa</taxon>
        <taxon>Ecdysozoa</taxon>
        <taxon>Arthropoda</taxon>
        <taxon>Hexapoda</taxon>
        <taxon>Insecta</taxon>
        <taxon>Pterygota</taxon>
        <taxon>Neoptera</taxon>
        <taxon>Endopterygota</taxon>
        <taxon>Lepidoptera</taxon>
        <taxon>Glossata</taxon>
        <taxon>Ditrysia</taxon>
        <taxon>Papilionoidea</taxon>
        <taxon>Papilionidae</taxon>
        <taxon>Parnassiinae</taxon>
        <taxon>Parnassini</taxon>
        <taxon>Parnassius</taxon>
        <taxon>Parnassius</taxon>
    </lineage>
</organism>
<dbReference type="AlphaFoldDB" id="A0A8S3WN62"/>
<name>A0A8S3WN62_PARAO</name>
<evidence type="ECO:0000313" key="2">
    <source>
        <dbReference type="Proteomes" id="UP000691718"/>
    </source>
</evidence>
<dbReference type="Proteomes" id="UP000691718">
    <property type="component" value="Unassembled WGS sequence"/>
</dbReference>
<accession>A0A8S3WN62</accession>
<reference evidence="1" key="1">
    <citation type="submission" date="2021-04" db="EMBL/GenBank/DDBJ databases">
        <authorList>
            <person name="Tunstrom K."/>
        </authorList>
    </citation>
    <scope>NUCLEOTIDE SEQUENCE</scope>
</reference>
<dbReference type="EMBL" id="CAJQZP010000547">
    <property type="protein sequence ID" value="CAG4967904.1"/>
    <property type="molecule type" value="Genomic_DNA"/>
</dbReference>
<comment type="caution">
    <text evidence="1">The sequence shown here is derived from an EMBL/GenBank/DDBJ whole genome shotgun (WGS) entry which is preliminary data.</text>
</comment>